<reference evidence="2 3" key="1">
    <citation type="submission" date="2020-04" db="EMBL/GenBank/DDBJ databases">
        <title>Perkinsus olseni comparative genomics.</title>
        <authorList>
            <person name="Bogema D.R."/>
        </authorList>
    </citation>
    <scope>NUCLEOTIDE SEQUENCE [LARGE SCALE GENOMIC DNA]</scope>
    <source>
        <strain evidence="2">ATCC PRA-179</strain>
    </source>
</reference>
<organism evidence="2 3">
    <name type="scientific">Perkinsus olseni</name>
    <name type="common">Perkinsus atlanticus</name>
    <dbReference type="NCBI Taxonomy" id="32597"/>
    <lineage>
        <taxon>Eukaryota</taxon>
        <taxon>Sar</taxon>
        <taxon>Alveolata</taxon>
        <taxon>Perkinsozoa</taxon>
        <taxon>Perkinsea</taxon>
        <taxon>Perkinsida</taxon>
        <taxon>Perkinsidae</taxon>
        <taxon>Perkinsus</taxon>
    </lineage>
</organism>
<feature type="chain" id="PRO_5029583692" evidence="1">
    <location>
        <begin position="30"/>
        <end position="106"/>
    </location>
</feature>
<comment type="caution">
    <text evidence="2">The sequence shown here is derived from an EMBL/GenBank/DDBJ whole genome shotgun (WGS) entry which is preliminary data.</text>
</comment>
<proteinExistence type="predicted"/>
<dbReference type="AlphaFoldDB" id="A0A7J6L8A6"/>
<evidence type="ECO:0000256" key="1">
    <source>
        <dbReference type="SAM" id="SignalP"/>
    </source>
</evidence>
<protein>
    <submittedName>
        <fullName evidence="2">Uncharacterized protein</fullName>
    </submittedName>
</protein>
<feature type="non-terminal residue" evidence="2">
    <location>
        <position position="106"/>
    </location>
</feature>
<accession>A0A7J6L8A6</accession>
<dbReference type="OrthoDB" id="10606914at2759"/>
<name>A0A7J6L8A6_PEROL</name>
<dbReference type="Proteomes" id="UP000570595">
    <property type="component" value="Unassembled WGS sequence"/>
</dbReference>
<dbReference type="EMBL" id="JABAHT010000467">
    <property type="protein sequence ID" value="KAF4655421.1"/>
    <property type="molecule type" value="Genomic_DNA"/>
</dbReference>
<keyword evidence="1" id="KW-0732">Signal</keyword>
<evidence type="ECO:0000313" key="3">
    <source>
        <dbReference type="Proteomes" id="UP000570595"/>
    </source>
</evidence>
<feature type="signal peptide" evidence="1">
    <location>
        <begin position="1"/>
        <end position="29"/>
    </location>
</feature>
<sequence length="106" mass="11150">VIINMAKTYLSLIAIAWFALLSGPSQCDAQLRRLDFCGGSVCNGVIINMAKTNLSLITIAWFALLSGPSQCDAQLRRLDFCGGSGEDGLLLRCSTLTAGLPSAAVV</sequence>
<gene>
    <name evidence="2" type="ORF">FOZ61_007584</name>
</gene>
<evidence type="ECO:0000313" key="2">
    <source>
        <dbReference type="EMBL" id="KAF4655421.1"/>
    </source>
</evidence>